<dbReference type="InterPro" id="IPR028889">
    <property type="entry name" value="USP"/>
</dbReference>
<dbReference type="Gene3D" id="3.90.70.10">
    <property type="entry name" value="Cysteine proteinases"/>
    <property type="match status" value="1"/>
</dbReference>
<dbReference type="PROSITE" id="PS00973">
    <property type="entry name" value="USP_2"/>
    <property type="match status" value="1"/>
</dbReference>
<dbReference type="InterPro" id="IPR050185">
    <property type="entry name" value="Ub_carboxyl-term_hydrolase"/>
</dbReference>
<dbReference type="GO" id="GO:0004843">
    <property type="term" value="F:cysteine-type deubiquitinase activity"/>
    <property type="evidence" value="ECO:0007669"/>
    <property type="project" value="InterPro"/>
</dbReference>
<protein>
    <recommendedName>
        <fullName evidence="1">USP domain-containing protein</fullName>
    </recommendedName>
</protein>
<proteinExistence type="predicted"/>
<dbReference type="EMBL" id="MN740521">
    <property type="protein sequence ID" value="QHU30926.1"/>
    <property type="molecule type" value="Genomic_DNA"/>
</dbReference>
<accession>A0A6C0LJ04</accession>
<dbReference type="InterPro" id="IPR001394">
    <property type="entry name" value="Peptidase_C19_UCH"/>
</dbReference>
<dbReference type="AlphaFoldDB" id="A0A6C0LJ04"/>
<sequence>MYIYIYIYKKMFKWMFINYYNRQMLCINNINDYKDKGLTGLCNIGNTCFINSCLAILSHTYELNNFLDCNKFNRVLKKQTCDGILLKEWNELRKLIWNENSTIAPNKFVSIIHAVAKKKNMDIFTDYSQNDIMEFFVFLIDCFHTAISREIKMDITGTVENDTDKLATKCFEKIKAMYTKDYSEIWNMFSGIQVTQIKSLEDNKLLNAIPEPFFSISLSMPPNNKSPTLYDCFDLFVEEELLEKDNAWFNEDTKQKENVNKSTKFWSFPNILAIDFKRFTNNNIKKQIKISFPIDNLDLSKYVIGYQDSSYVYELYAVSNHHGNVLGGHYTAYIKNANGKWYLFNDTIVKEVKNVDEIVSPRAYGVFYRKVSTTGL</sequence>
<evidence type="ECO:0000313" key="2">
    <source>
        <dbReference type="EMBL" id="QHU30926.1"/>
    </source>
</evidence>
<dbReference type="InterPro" id="IPR038765">
    <property type="entry name" value="Papain-like_cys_pep_sf"/>
</dbReference>
<dbReference type="InterPro" id="IPR018200">
    <property type="entry name" value="USP_CS"/>
</dbReference>
<dbReference type="SUPFAM" id="SSF54001">
    <property type="entry name" value="Cysteine proteinases"/>
    <property type="match status" value="1"/>
</dbReference>
<feature type="domain" description="USP" evidence="1">
    <location>
        <begin position="39"/>
        <end position="371"/>
    </location>
</feature>
<organism evidence="2">
    <name type="scientific">viral metagenome</name>
    <dbReference type="NCBI Taxonomy" id="1070528"/>
    <lineage>
        <taxon>unclassified sequences</taxon>
        <taxon>metagenomes</taxon>
        <taxon>organismal metagenomes</taxon>
    </lineage>
</organism>
<dbReference type="PANTHER" id="PTHR21646">
    <property type="entry name" value="UBIQUITIN CARBOXYL-TERMINAL HYDROLASE"/>
    <property type="match status" value="1"/>
</dbReference>
<dbReference type="PROSITE" id="PS50235">
    <property type="entry name" value="USP_3"/>
    <property type="match status" value="1"/>
</dbReference>
<name>A0A6C0LJ04_9ZZZZ</name>
<dbReference type="GO" id="GO:0016579">
    <property type="term" value="P:protein deubiquitination"/>
    <property type="evidence" value="ECO:0007669"/>
    <property type="project" value="InterPro"/>
</dbReference>
<evidence type="ECO:0000259" key="1">
    <source>
        <dbReference type="PROSITE" id="PS50235"/>
    </source>
</evidence>
<reference evidence="2" key="1">
    <citation type="journal article" date="2020" name="Nature">
        <title>Giant virus diversity and host interactions through global metagenomics.</title>
        <authorList>
            <person name="Schulz F."/>
            <person name="Roux S."/>
            <person name="Paez-Espino D."/>
            <person name="Jungbluth S."/>
            <person name="Walsh D.A."/>
            <person name="Denef V.J."/>
            <person name="McMahon K.D."/>
            <person name="Konstantinidis K.T."/>
            <person name="Eloe-Fadrosh E.A."/>
            <person name="Kyrpides N.C."/>
            <person name="Woyke T."/>
        </authorList>
    </citation>
    <scope>NUCLEOTIDE SEQUENCE</scope>
    <source>
        <strain evidence="2">GVMAG-M-3300027892-73</strain>
    </source>
</reference>
<dbReference type="Pfam" id="PF00443">
    <property type="entry name" value="UCH"/>
    <property type="match status" value="1"/>
</dbReference>